<dbReference type="Gene3D" id="2.60.120.620">
    <property type="entry name" value="q2cbj1_9rhob like domain"/>
    <property type="match status" value="1"/>
</dbReference>
<dbReference type="AlphaFoldDB" id="A0A486XMU7"/>
<gene>
    <name evidence="2" type="ORF">BAL341_1421</name>
</gene>
<dbReference type="GO" id="GO:0016706">
    <property type="term" value="F:2-oxoglutarate-dependent dioxygenase activity"/>
    <property type="evidence" value="ECO:0007669"/>
    <property type="project" value="UniProtKB-ARBA"/>
</dbReference>
<evidence type="ECO:0000256" key="1">
    <source>
        <dbReference type="ARBA" id="ARBA00001954"/>
    </source>
</evidence>
<proteinExistence type="predicted"/>
<dbReference type="InterPro" id="IPR008775">
    <property type="entry name" value="Phytyl_CoA_dOase-like"/>
</dbReference>
<sequence length="263" mass="29443">MGDIIAANSEVYTAIKNKGFCICHGFFDNAYINALNKNIDSYSSSSHPGVIKENDGKTFRGIHGPHLYDDFFKQIAADKALLSMAEDILGESCYLHQFKINMKQKMTGNAWPWHEDFVYWREKDGIAEPKLINIAVLLDDSNMLNGPLCFIPGSHKYSHSYANSEERKLSDWKNDLSSDLNYQLDREAISDMIDNNGVEFAIGKAGDLLIFSPLIAHCSGSNLSPKDRKLLILTYNAISNVPAVDKGRPEFLCGKFKQAQPLL</sequence>
<evidence type="ECO:0000313" key="2">
    <source>
        <dbReference type="EMBL" id="VHO03421.1"/>
    </source>
</evidence>
<dbReference type="EMBL" id="CAAJGR010000082">
    <property type="protein sequence ID" value="VHO03421.1"/>
    <property type="molecule type" value="Genomic_DNA"/>
</dbReference>
<comment type="cofactor">
    <cofactor evidence="1">
        <name>Fe(2+)</name>
        <dbReference type="ChEBI" id="CHEBI:29033"/>
    </cofactor>
</comment>
<dbReference type="GO" id="GO:0005506">
    <property type="term" value="F:iron ion binding"/>
    <property type="evidence" value="ECO:0007669"/>
    <property type="project" value="UniProtKB-ARBA"/>
</dbReference>
<dbReference type="Pfam" id="PF05721">
    <property type="entry name" value="PhyH"/>
    <property type="match status" value="1"/>
</dbReference>
<dbReference type="PANTHER" id="PTHR20883">
    <property type="entry name" value="PHYTANOYL-COA DIOXYGENASE DOMAIN CONTAINING 1"/>
    <property type="match status" value="1"/>
</dbReference>
<protein>
    <submittedName>
        <fullName evidence="2">Ectoine hydroxylase # EctD</fullName>
        <ecNumber evidence="2">1.17.-.-</ecNumber>
    </submittedName>
</protein>
<organism evidence="2">
    <name type="scientific">Rheinheimera sp. BAL341</name>
    <dbReference type="NCBI Taxonomy" id="1708203"/>
    <lineage>
        <taxon>Bacteria</taxon>
        <taxon>Pseudomonadati</taxon>
        <taxon>Pseudomonadota</taxon>
        <taxon>Gammaproteobacteria</taxon>
        <taxon>Chromatiales</taxon>
        <taxon>Chromatiaceae</taxon>
        <taxon>Rheinheimera</taxon>
    </lineage>
</organism>
<name>A0A486XMU7_9GAMM</name>
<dbReference type="PANTHER" id="PTHR20883:SF48">
    <property type="entry name" value="ECTOINE DIOXYGENASE"/>
    <property type="match status" value="1"/>
</dbReference>
<accession>A0A486XMU7</accession>
<reference evidence="2" key="1">
    <citation type="submission" date="2019-04" db="EMBL/GenBank/DDBJ databases">
        <authorList>
            <person name="Brambilla D."/>
        </authorList>
    </citation>
    <scope>NUCLEOTIDE SEQUENCE</scope>
    <source>
        <strain evidence="2">BAL1</strain>
    </source>
</reference>
<dbReference type="SUPFAM" id="SSF51197">
    <property type="entry name" value="Clavaminate synthase-like"/>
    <property type="match status" value="1"/>
</dbReference>
<dbReference type="EC" id="1.17.-.-" evidence="2"/>
<keyword evidence="2" id="KW-0560">Oxidoreductase</keyword>